<reference evidence="3" key="1">
    <citation type="submission" date="2014-11" db="EMBL/GenBank/DDBJ databases">
        <authorList>
            <person name="Otto D Thomas"/>
            <person name="Naeem Raeece"/>
        </authorList>
    </citation>
    <scope>NUCLEOTIDE SEQUENCE</scope>
</reference>
<feature type="region of interest" description="Disordered" evidence="1">
    <location>
        <begin position="96"/>
        <end position="190"/>
    </location>
</feature>
<name>A0A0G4HW82_9ALVE</name>
<dbReference type="VEuPathDB" id="CryptoDB:Cvel_9006"/>
<feature type="transmembrane region" description="Helical" evidence="2">
    <location>
        <begin position="16"/>
        <end position="35"/>
    </location>
</feature>
<evidence type="ECO:0000313" key="3">
    <source>
        <dbReference type="EMBL" id="CEM48734.1"/>
    </source>
</evidence>
<protein>
    <recommendedName>
        <fullName evidence="4">Transmembrane protein</fullName>
    </recommendedName>
</protein>
<proteinExistence type="predicted"/>
<organism evidence="3">
    <name type="scientific">Chromera velia CCMP2878</name>
    <dbReference type="NCBI Taxonomy" id="1169474"/>
    <lineage>
        <taxon>Eukaryota</taxon>
        <taxon>Sar</taxon>
        <taxon>Alveolata</taxon>
        <taxon>Colpodellida</taxon>
        <taxon>Chromeraceae</taxon>
        <taxon>Chromera</taxon>
    </lineage>
</organism>
<feature type="compositionally biased region" description="Acidic residues" evidence="1">
    <location>
        <begin position="178"/>
        <end position="190"/>
    </location>
</feature>
<sequence>MRCILSYSQPIESLEIPFLATNFPFLVGATVLALLGFFRESVALMICGLVSLVFHFWQCVDGQGSCRVQFCLVGDFLACGLMGAVTVGAQVSPAPAAPRCTHRNEQEEAEAQERVWTLTPSSEATDTLPMPPSDVDDTEDHGAVETESEIETETETERRADLPLLQAPSFCQGKEKEEENEEEEFAEGEESLPLSLSLSLSVPLCAVCGGTLGISAVHGDSQTSIASAATTATAAASPRD</sequence>
<gene>
    <name evidence="3" type="ORF">Cvel_9006</name>
</gene>
<evidence type="ECO:0000256" key="2">
    <source>
        <dbReference type="SAM" id="Phobius"/>
    </source>
</evidence>
<keyword evidence="2" id="KW-0472">Membrane</keyword>
<dbReference type="AlphaFoldDB" id="A0A0G4HW82"/>
<keyword evidence="2" id="KW-0812">Transmembrane</keyword>
<keyword evidence="2" id="KW-1133">Transmembrane helix</keyword>
<accession>A0A0G4HW82</accession>
<dbReference type="EMBL" id="CDMZ01004133">
    <property type="protein sequence ID" value="CEM48734.1"/>
    <property type="molecule type" value="Genomic_DNA"/>
</dbReference>
<evidence type="ECO:0008006" key="4">
    <source>
        <dbReference type="Google" id="ProtNLM"/>
    </source>
</evidence>
<evidence type="ECO:0000256" key="1">
    <source>
        <dbReference type="SAM" id="MobiDB-lite"/>
    </source>
</evidence>